<dbReference type="Pfam" id="PF06250">
    <property type="entry name" value="YhcG_C"/>
    <property type="match status" value="1"/>
</dbReference>
<feature type="region of interest" description="Disordered" evidence="1">
    <location>
        <begin position="298"/>
        <end position="389"/>
    </location>
</feature>
<dbReference type="InterPro" id="IPR009362">
    <property type="entry name" value="YhcG_C"/>
</dbReference>
<name>A0ABP8JQJ9_9MICO</name>
<proteinExistence type="predicted"/>
<sequence length="389" mass="43599">MPGQRDQAQSRGAGARRSGADLTPFRAIAESVSASGGELVDQVSALIEQAQTFAATQVDATLTLRNWYIGRMIDVAVLREGRAGHDQELVASLGQQLTSRYGRGFDRTNLYRMVRFSQQFAEPELVASLGQQVSWTHFKALLPLASAEARAFYVKETIGRRLNVRELRHAIERKAFERREIADSQIPEGSAVPLDAFGDPMLLDMLGLADTYLEHDLESALVHDMEAFLLEVGRGWAFVERQKRMTFDGDDYYLDLLFYSRPLRRLIAVELKVGKFKPSYQGQMNFYLKWLDRHERQADENPPSASSCVPRRAAIRSSCSNSTRTESSSRSIGRPCRPRQSSKLVSRRSTGRHRSGSLGGSSPQRRKKTSMSRDWPARYAATSAPSSGF</sequence>
<feature type="compositionally biased region" description="Low complexity" evidence="1">
    <location>
        <begin position="316"/>
        <end position="331"/>
    </location>
</feature>
<dbReference type="InterPro" id="IPR011856">
    <property type="entry name" value="tRNA_endonuc-like_dom_sf"/>
</dbReference>
<evidence type="ECO:0000256" key="1">
    <source>
        <dbReference type="SAM" id="MobiDB-lite"/>
    </source>
</evidence>
<dbReference type="Pfam" id="PF17761">
    <property type="entry name" value="DUF1016_N"/>
    <property type="match status" value="1"/>
</dbReference>
<feature type="domain" description="YhcG N-terminal" evidence="3">
    <location>
        <begin position="43"/>
        <end position="178"/>
    </location>
</feature>
<organism evidence="4 5">
    <name type="scientific">Brevibacterium pityocampae</name>
    <dbReference type="NCBI Taxonomy" id="506594"/>
    <lineage>
        <taxon>Bacteria</taxon>
        <taxon>Bacillati</taxon>
        <taxon>Actinomycetota</taxon>
        <taxon>Actinomycetes</taxon>
        <taxon>Micrococcales</taxon>
        <taxon>Brevibacteriaceae</taxon>
        <taxon>Brevibacterium</taxon>
    </lineage>
</organism>
<dbReference type="EMBL" id="BAABGL010000032">
    <property type="protein sequence ID" value="GAA4394468.1"/>
    <property type="molecule type" value="Genomic_DNA"/>
</dbReference>
<evidence type="ECO:0000313" key="5">
    <source>
        <dbReference type="Proteomes" id="UP001500642"/>
    </source>
</evidence>
<gene>
    <name evidence="4" type="ORF">GCM10023167_24010</name>
</gene>
<dbReference type="PANTHER" id="PTHR30547:SF5">
    <property type="entry name" value="NUCLEASE YHCG-RELATED"/>
    <property type="match status" value="1"/>
</dbReference>
<dbReference type="InterPro" id="IPR041527">
    <property type="entry name" value="YhcG_N"/>
</dbReference>
<protein>
    <recommendedName>
        <fullName evidence="6">DUF1016 domain-containing protein</fullName>
    </recommendedName>
</protein>
<accession>A0ABP8JQJ9</accession>
<evidence type="ECO:0000259" key="2">
    <source>
        <dbReference type="Pfam" id="PF06250"/>
    </source>
</evidence>
<evidence type="ECO:0000313" key="4">
    <source>
        <dbReference type="EMBL" id="GAA4394468.1"/>
    </source>
</evidence>
<feature type="domain" description="YhcG PDDEXK nuclease" evidence="2">
    <location>
        <begin position="196"/>
        <end position="303"/>
    </location>
</feature>
<feature type="compositionally biased region" description="Basic residues" evidence="1">
    <location>
        <begin position="345"/>
        <end position="355"/>
    </location>
</feature>
<evidence type="ECO:0000259" key="3">
    <source>
        <dbReference type="Pfam" id="PF17761"/>
    </source>
</evidence>
<dbReference type="PANTHER" id="PTHR30547">
    <property type="entry name" value="UNCHARACTERIZED PROTEIN YHCG-RELATED"/>
    <property type="match status" value="1"/>
</dbReference>
<dbReference type="Gene3D" id="3.40.1350.10">
    <property type="match status" value="1"/>
</dbReference>
<dbReference type="RefSeq" id="WP_345032416.1">
    <property type="nucleotide sequence ID" value="NZ_BAABGL010000032.1"/>
</dbReference>
<evidence type="ECO:0008006" key="6">
    <source>
        <dbReference type="Google" id="ProtNLM"/>
    </source>
</evidence>
<comment type="caution">
    <text evidence="4">The sequence shown here is derived from an EMBL/GenBank/DDBJ whole genome shotgun (WGS) entry which is preliminary data.</text>
</comment>
<dbReference type="InterPro" id="IPR053148">
    <property type="entry name" value="PD-DEXK-like_domain"/>
</dbReference>
<reference evidence="5" key="1">
    <citation type="journal article" date="2019" name="Int. J. Syst. Evol. Microbiol.">
        <title>The Global Catalogue of Microorganisms (GCM) 10K type strain sequencing project: providing services to taxonomists for standard genome sequencing and annotation.</title>
        <authorList>
            <consortium name="The Broad Institute Genomics Platform"/>
            <consortium name="The Broad Institute Genome Sequencing Center for Infectious Disease"/>
            <person name="Wu L."/>
            <person name="Ma J."/>
        </authorList>
    </citation>
    <scope>NUCLEOTIDE SEQUENCE [LARGE SCALE GENOMIC DNA]</scope>
    <source>
        <strain evidence="5">JCM 17808</strain>
    </source>
</reference>
<keyword evidence="5" id="KW-1185">Reference proteome</keyword>
<dbReference type="Proteomes" id="UP001500642">
    <property type="component" value="Unassembled WGS sequence"/>
</dbReference>